<dbReference type="InterPro" id="IPR036388">
    <property type="entry name" value="WH-like_DNA-bd_sf"/>
</dbReference>
<dbReference type="RefSeq" id="WP_286213346.1">
    <property type="nucleotide sequence ID" value="NZ_AP027452.1"/>
</dbReference>
<proteinExistence type="predicted"/>
<protein>
    <recommendedName>
        <fullName evidence="2">Helix-turn-helix domain-containing protein</fullName>
    </recommendedName>
</protein>
<dbReference type="Proteomes" id="UP001241092">
    <property type="component" value="Chromosome"/>
</dbReference>
<evidence type="ECO:0000313" key="3">
    <source>
        <dbReference type="EMBL" id="BDY26619.1"/>
    </source>
</evidence>
<accession>A0AAI8XIN3</accession>
<name>A0AAI8XIN3_MYCME</name>
<feature type="region of interest" description="Disordered" evidence="1">
    <location>
        <begin position="61"/>
        <end position="84"/>
    </location>
</feature>
<dbReference type="InterPro" id="IPR041657">
    <property type="entry name" value="HTH_17"/>
</dbReference>
<dbReference type="Pfam" id="PF12728">
    <property type="entry name" value="HTH_17"/>
    <property type="match status" value="1"/>
</dbReference>
<dbReference type="Gene3D" id="1.10.10.10">
    <property type="entry name" value="Winged helix-like DNA-binding domain superfamily/Winged helix DNA-binding domain"/>
    <property type="match status" value="1"/>
</dbReference>
<dbReference type="EMBL" id="AP027452">
    <property type="protein sequence ID" value="BDY26619.1"/>
    <property type="molecule type" value="Genomic_DNA"/>
</dbReference>
<dbReference type="InterPro" id="IPR010093">
    <property type="entry name" value="SinI_DNA-bd"/>
</dbReference>
<organism evidence="3 4">
    <name type="scientific">Mycolicibacterium mageritense</name>
    <name type="common">Mycobacterium mageritense</name>
    <dbReference type="NCBI Taxonomy" id="53462"/>
    <lineage>
        <taxon>Bacteria</taxon>
        <taxon>Bacillati</taxon>
        <taxon>Actinomycetota</taxon>
        <taxon>Actinomycetes</taxon>
        <taxon>Mycobacteriales</taxon>
        <taxon>Mycobacteriaceae</taxon>
        <taxon>Mycolicibacterium</taxon>
    </lineage>
</organism>
<sequence length="151" mass="16390">MPPGAVLLEPAEVAYIAQALEHLAELMAERRDEHGNPVSRPPSGRLLALTGKLRRAVDSLAVDDSSADVRQRPEPPAGTASVRALQRDSVELGRHDMGTGEAARYLGITPNAVRDAARRKRLPAHHTGTRWVFDSAAVANHAEQQVARRSR</sequence>
<gene>
    <name evidence="3" type="ORF">hbim_00533</name>
</gene>
<evidence type="ECO:0000259" key="2">
    <source>
        <dbReference type="Pfam" id="PF12728"/>
    </source>
</evidence>
<dbReference type="AlphaFoldDB" id="A0AAI8XIN3"/>
<dbReference type="NCBIfam" id="TIGR01764">
    <property type="entry name" value="excise"/>
    <property type="match status" value="1"/>
</dbReference>
<reference evidence="3" key="1">
    <citation type="submission" date="2023-03" db="EMBL/GenBank/DDBJ databases">
        <title>Draft genome sequence of a Mycolicibacterium mageritense strain H4_3_1 isolated from a hybrid biological-inorganic system reactor.</title>
        <authorList>
            <person name="Feng X."/>
            <person name="Kazama D."/>
            <person name="Sato K."/>
            <person name="Kobayashi H."/>
        </authorList>
    </citation>
    <scope>NUCLEOTIDE SEQUENCE</scope>
    <source>
        <strain evidence="3">H4_3_1</strain>
    </source>
</reference>
<evidence type="ECO:0000313" key="4">
    <source>
        <dbReference type="Proteomes" id="UP001241092"/>
    </source>
</evidence>
<feature type="domain" description="Helix-turn-helix" evidence="2">
    <location>
        <begin position="98"/>
        <end position="145"/>
    </location>
</feature>
<evidence type="ECO:0000256" key="1">
    <source>
        <dbReference type="SAM" id="MobiDB-lite"/>
    </source>
</evidence>
<dbReference type="GO" id="GO:0003677">
    <property type="term" value="F:DNA binding"/>
    <property type="evidence" value="ECO:0007669"/>
    <property type="project" value="InterPro"/>
</dbReference>